<dbReference type="EMBL" id="LUEZ02000040">
    <property type="protein sequence ID" value="RDB25546.1"/>
    <property type="molecule type" value="Genomic_DNA"/>
</dbReference>
<gene>
    <name evidence="1" type="ORF">Hypma_006524</name>
</gene>
<protein>
    <submittedName>
        <fullName evidence="1">Uncharacterized protein</fullName>
    </submittedName>
</protein>
<accession>A0A369K3T1</accession>
<organism evidence="1 2">
    <name type="scientific">Hypsizygus marmoreus</name>
    <name type="common">White beech mushroom</name>
    <name type="synonym">Agaricus marmoreus</name>
    <dbReference type="NCBI Taxonomy" id="39966"/>
    <lineage>
        <taxon>Eukaryota</taxon>
        <taxon>Fungi</taxon>
        <taxon>Dikarya</taxon>
        <taxon>Basidiomycota</taxon>
        <taxon>Agaricomycotina</taxon>
        <taxon>Agaricomycetes</taxon>
        <taxon>Agaricomycetidae</taxon>
        <taxon>Agaricales</taxon>
        <taxon>Tricholomatineae</taxon>
        <taxon>Lyophyllaceae</taxon>
        <taxon>Hypsizygus</taxon>
    </lineage>
</organism>
<name>A0A369K3T1_HYPMA</name>
<proteinExistence type="predicted"/>
<dbReference type="AlphaFoldDB" id="A0A369K3T1"/>
<evidence type="ECO:0000313" key="2">
    <source>
        <dbReference type="Proteomes" id="UP000076154"/>
    </source>
</evidence>
<comment type="caution">
    <text evidence="1">The sequence shown here is derived from an EMBL/GenBank/DDBJ whole genome shotgun (WGS) entry which is preliminary data.</text>
</comment>
<dbReference type="Proteomes" id="UP000076154">
    <property type="component" value="Unassembled WGS sequence"/>
</dbReference>
<evidence type="ECO:0000313" key="1">
    <source>
        <dbReference type="EMBL" id="RDB25546.1"/>
    </source>
</evidence>
<reference evidence="1" key="1">
    <citation type="submission" date="2018-04" db="EMBL/GenBank/DDBJ databases">
        <title>Whole genome sequencing of Hypsizygus marmoreus.</title>
        <authorList>
            <person name="Choi I.-G."/>
            <person name="Min B."/>
            <person name="Kim J.-G."/>
            <person name="Kim S."/>
            <person name="Oh Y.-L."/>
            <person name="Kong W.-S."/>
            <person name="Park H."/>
            <person name="Jeong J."/>
            <person name="Song E.-S."/>
        </authorList>
    </citation>
    <scope>NUCLEOTIDE SEQUENCE [LARGE SCALE GENOMIC DNA]</scope>
    <source>
        <strain evidence="1">51987-8</strain>
    </source>
</reference>
<dbReference type="InParanoid" id="A0A369K3T1"/>
<sequence>MWISSAFPPADLTENSWTANTTIPPVIGTATEGHLQLSLFDLLLMAKLWSLAVSICQGSTEIHPSAVLEPRSRQMKRSRTFGPSNLHQTWFRHVWMDSKLLTIAGYTNSSRGSNLQFHPLRCLHA</sequence>
<keyword evidence="2" id="KW-1185">Reference proteome</keyword>